<dbReference type="InterPro" id="IPR036890">
    <property type="entry name" value="HATPase_C_sf"/>
</dbReference>
<organism evidence="2 3">
    <name type="scientific">Caproiciproducens galactitolivorans</name>
    <dbReference type="NCBI Taxonomy" id="642589"/>
    <lineage>
        <taxon>Bacteria</taxon>
        <taxon>Bacillati</taxon>
        <taxon>Bacillota</taxon>
        <taxon>Clostridia</taxon>
        <taxon>Eubacteriales</taxon>
        <taxon>Acutalibacteraceae</taxon>
        <taxon>Caproiciproducens</taxon>
    </lineage>
</organism>
<evidence type="ECO:0000259" key="1">
    <source>
        <dbReference type="Pfam" id="PF21180"/>
    </source>
</evidence>
<dbReference type="InterPro" id="IPR036078">
    <property type="entry name" value="Spo11/TopoVI_A_sf"/>
</dbReference>
<dbReference type="Gene3D" id="3.30.565.10">
    <property type="entry name" value="Histidine kinase-like ATPase, C-terminal domain"/>
    <property type="match status" value="1"/>
</dbReference>
<dbReference type="RefSeq" id="WP_268058537.1">
    <property type="nucleotide sequence ID" value="NZ_JAPOHA010000008.1"/>
</dbReference>
<proteinExistence type="predicted"/>
<keyword evidence="3" id="KW-1185">Reference proteome</keyword>
<reference evidence="2 3" key="1">
    <citation type="submission" date="2022-11" db="EMBL/GenBank/DDBJ databases">
        <authorList>
            <person name="Caiyu Z."/>
        </authorList>
    </citation>
    <scope>NUCLEOTIDE SEQUENCE [LARGE SCALE GENOMIC DNA]</scope>
    <source>
        <strain evidence="2 3">YR-4</strain>
    </source>
</reference>
<dbReference type="InterPro" id="IPR034136">
    <property type="entry name" value="TOPRIM_Topo6A/Spo11"/>
</dbReference>
<dbReference type="EMBL" id="JAPOHA010000008">
    <property type="protein sequence ID" value="MCY1714490.1"/>
    <property type="molecule type" value="Genomic_DNA"/>
</dbReference>
<dbReference type="Proteomes" id="UP001082703">
    <property type="component" value="Unassembled WGS sequence"/>
</dbReference>
<dbReference type="SUPFAM" id="SSF56726">
    <property type="entry name" value="DNA topoisomerase IV, alpha subunit"/>
    <property type="match status" value="1"/>
</dbReference>
<name>A0ABT4BVY2_9FIRM</name>
<evidence type="ECO:0000313" key="3">
    <source>
        <dbReference type="Proteomes" id="UP001082703"/>
    </source>
</evidence>
<feature type="domain" description="Topoisomerase 6 subunit A/Spo11 TOPRIM" evidence="1">
    <location>
        <begin position="498"/>
        <end position="611"/>
    </location>
</feature>
<sequence length="735" mass="82760">MEFKKQEWTQFRNMDTLTQKAGVSKNDIPKLVAKELTDNALDITDNVDVQCDGNKLFVWNGGTGIPADRIAELFSINRPLVSTKLIKLPTRGALGNGLRVVVGAVIATGGELFVYSNGDKYKIDSLDDGSSKVMYLDHYPISGTMIELSLGDYPIDDSWAQNAVYYNRGEKYKGKTSAYWYNSEGFYEITQAFDGTVYDLVSEFDGCTGAKAGQIAKLFDKNYKAPNLSFEDSESLLSAIRDHSKPVKADRLGEIGEITDTFYSSVSGTYVLPSTKGKLSAEIPYKIEVLISPRIYSQVDLLINKSTAIKSPYLFTEKKKIEIWGVGVHSFINCFDNIQITINVNSPVIPITSDGKEPDLTLMKESIDSAIQKTVRKFKAKNKSTSESTENIGSQKAVVLAHLDGAISKASGDGTIRFSERQLYYVIRPFVMQELNKELEYDYFGTVITDHEKENGNIDGMYRDCRGSLYTPHLHQTVPMGTLTVEQYHRPEFIFNKVLYIEKEGLFEILKDVRFPERYDCALLTSKGYASRAIKDLLDLLGETDEELEVYCIHDCDAAGTMIYQTLVEETQARGKRKVNIIDFGLNPKEATEMMLPVENVEKKGAASASSLDRESKHWLETNRVELNAMTSPQFVTWIEEKFNQYACSKIVPQEDVLRGELKNKLTFQAKEKIQEEILQANNYENRVEQYLQPLIGEIFGTNLSPIVSKHFETQPADLWKAPISAFAEKMISLH</sequence>
<protein>
    <recommendedName>
        <fullName evidence="1">Topoisomerase 6 subunit A/Spo11 TOPRIM domain-containing protein</fullName>
    </recommendedName>
</protein>
<dbReference type="SUPFAM" id="SSF55874">
    <property type="entry name" value="ATPase domain of HSP90 chaperone/DNA topoisomerase II/histidine kinase"/>
    <property type="match status" value="1"/>
</dbReference>
<comment type="caution">
    <text evidence="2">The sequence shown here is derived from an EMBL/GenBank/DDBJ whole genome shotgun (WGS) entry which is preliminary data.</text>
</comment>
<gene>
    <name evidence="2" type="ORF">OUY18_09505</name>
</gene>
<evidence type="ECO:0000313" key="2">
    <source>
        <dbReference type="EMBL" id="MCY1714490.1"/>
    </source>
</evidence>
<dbReference type="Pfam" id="PF21180">
    <property type="entry name" value="TOP6A-Spo11_Toprim"/>
    <property type="match status" value="1"/>
</dbReference>
<accession>A0ABT4BVY2</accession>
<dbReference type="Gene3D" id="3.40.1360.10">
    <property type="match status" value="1"/>
</dbReference>